<dbReference type="InterPro" id="IPR027417">
    <property type="entry name" value="P-loop_NTPase"/>
</dbReference>
<dbReference type="EMBL" id="PQIB02000015">
    <property type="protein sequence ID" value="RLM66293.1"/>
    <property type="molecule type" value="Genomic_DNA"/>
</dbReference>
<dbReference type="PANTHER" id="PTHR23155">
    <property type="entry name" value="DISEASE RESISTANCE PROTEIN RP"/>
    <property type="match status" value="1"/>
</dbReference>
<proteinExistence type="predicted"/>
<dbReference type="InterPro" id="IPR036388">
    <property type="entry name" value="WH-like_DNA-bd_sf"/>
</dbReference>
<dbReference type="OrthoDB" id="664960at2759"/>
<evidence type="ECO:0000313" key="2">
    <source>
        <dbReference type="Proteomes" id="UP000275267"/>
    </source>
</evidence>
<comment type="caution">
    <text evidence="1">The sequence shown here is derived from an EMBL/GenBank/DDBJ whole genome shotgun (WGS) entry which is preliminary data.</text>
</comment>
<gene>
    <name evidence="1" type="ORF">C2845_PM16G13700</name>
</gene>
<name>A0A3L6PYW2_PANMI</name>
<dbReference type="InterPro" id="IPR044974">
    <property type="entry name" value="Disease_R_plants"/>
</dbReference>
<organism evidence="1 2">
    <name type="scientific">Panicum miliaceum</name>
    <name type="common">Proso millet</name>
    <name type="synonym">Broomcorn millet</name>
    <dbReference type="NCBI Taxonomy" id="4540"/>
    <lineage>
        <taxon>Eukaryota</taxon>
        <taxon>Viridiplantae</taxon>
        <taxon>Streptophyta</taxon>
        <taxon>Embryophyta</taxon>
        <taxon>Tracheophyta</taxon>
        <taxon>Spermatophyta</taxon>
        <taxon>Magnoliopsida</taxon>
        <taxon>Liliopsida</taxon>
        <taxon>Poales</taxon>
        <taxon>Poaceae</taxon>
        <taxon>PACMAD clade</taxon>
        <taxon>Panicoideae</taxon>
        <taxon>Panicodae</taxon>
        <taxon>Paniceae</taxon>
        <taxon>Panicinae</taxon>
        <taxon>Panicum</taxon>
        <taxon>Panicum sect. Panicum</taxon>
    </lineage>
</organism>
<dbReference type="PANTHER" id="PTHR23155:SF1191">
    <property type="entry name" value="DISEASE RESISTANCE GENE ANALOG PIC17"/>
    <property type="match status" value="1"/>
</dbReference>
<dbReference type="STRING" id="4540.A0A3L6PYW2"/>
<reference evidence="2" key="1">
    <citation type="journal article" date="2019" name="Nat. Commun.">
        <title>The genome of broomcorn millet.</title>
        <authorList>
            <person name="Zou C."/>
            <person name="Miki D."/>
            <person name="Li D."/>
            <person name="Tang Q."/>
            <person name="Xiao L."/>
            <person name="Rajput S."/>
            <person name="Deng P."/>
            <person name="Jia W."/>
            <person name="Huang R."/>
            <person name="Zhang M."/>
            <person name="Sun Y."/>
            <person name="Hu J."/>
            <person name="Fu X."/>
            <person name="Schnable P.S."/>
            <person name="Li F."/>
            <person name="Zhang H."/>
            <person name="Feng B."/>
            <person name="Zhu X."/>
            <person name="Liu R."/>
            <person name="Schnable J.C."/>
            <person name="Zhu J.-K."/>
            <person name="Zhang H."/>
        </authorList>
    </citation>
    <scope>NUCLEOTIDE SEQUENCE [LARGE SCALE GENOMIC DNA]</scope>
</reference>
<evidence type="ECO:0000313" key="1">
    <source>
        <dbReference type="EMBL" id="RLM66293.1"/>
    </source>
</evidence>
<dbReference type="SUPFAM" id="SSF52540">
    <property type="entry name" value="P-loop containing nucleoside triphosphate hydrolases"/>
    <property type="match status" value="1"/>
</dbReference>
<dbReference type="GO" id="GO:0098542">
    <property type="term" value="P:defense response to other organism"/>
    <property type="evidence" value="ECO:0007669"/>
    <property type="project" value="TreeGrafter"/>
</dbReference>
<dbReference type="Gene3D" id="1.10.10.10">
    <property type="entry name" value="Winged helix-like DNA-binding domain superfamily/Winged helix DNA-binding domain"/>
    <property type="match status" value="1"/>
</dbReference>
<keyword evidence="2" id="KW-1185">Reference proteome</keyword>
<dbReference type="InterPro" id="IPR042197">
    <property type="entry name" value="Apaf_helical"/>
</dbReference>
<accession>A0A3L6PYW2</accession>
<dbReference type="GO" id="GO:0043531">
    <property type="term" value="F:ADP binding"/>
    <property type="evidence" value="ECO:0007669"/>
    <property type="project" value="InterPro"/>
</dbReference>
<dbReference type="Gene3D" id="1.10.8.430">
    <property type="entry name" value="Helical domain of apoptotic protease-activating factors"/>
    <property type="match status" value="1"/>
</dbReference>
<sequence length="151" mass="16967">MGAQKSRIEMQVLDNDAAWNLFLSKLSNEAVESLSSNNTVRERAMEIILSCGGLPLALNVIGTSVAGFEGPKEWTLAADAINNNMYKDKNDGVDEMFYRLKYSYDRLTATQQQCFLYCTLFPEYGSISKEQLVDYWLAEALLLDDCGKVIK</sequence>
<protein>
    <submittedName>
        <fullName evidence="1">PIC17-like protein</fullName>
    </submittedName>
</protein>
<dbReference type="AlphaFoldDB" id="A0A3L6PYW2"/>
<dbReference type="Proteomes" id="UP000275267">
    <property type="component" value="Unassembled WGS sequence"/>
</dbReference>